<dbReference type="AlphaFoldDB" id="D4BPP8"/>
<dbReference type="HOGENOM" id="CLU_1559972_0_0_11"/>
<comment type="caution">
    <text evidence="1">The sequence shown here is derived from an EMBL/GenBank/DDBJ whole genome shotgun (WGS) entry which is preliminary data.</text>
</comment>
<organism evidence="1 2">
    <name type="scientific">Bifidobacterium breve DSM 20213 = JCM 1192</name>
    <dbReference type="NCBI Taxonomy" id="518634"/>
    <lineage>
        <taxon>Bacteria</taxon>
        <taxon>Bacillati</taxon>
        <taxon>Actinomycetota</taxon>
        <taxon>Actinomycetes</taxon>
        <taxon>Bifidobacteriales</taxon>
        <taxon>Bifidobacteriaceae</taxon>
        <taxon>Bifidobacterium</taxon>
    </lineage>
</organism>
<dbReference type="PATRIC" id="fig|518634.7.peg.1091"/>
<evidence type="ECO:0008006" key="3">
    <source>
        <dbReference type="Google" id="ProtNLM"/>
    </source>
</evidence>
<dbReference type="Proteomes" id="UP000003191">
    <property type="component" value="Unassembled WGS sequence"/>
</dbReference>
<accession>D4BPP8</accession>
<dbReference type="STRING" id="1685.RY69_831"/>
<reference evidence="1 2" key="1">
    <citation type="submission" date="2010-02" db="EMBL/GenBank/DDBJ databases">
        <authorList>
            <person name="Weinstock G."/>
            <person name="Sodergren E."/>
            <person name="Clifton S."/>
            <person name="Fulton L."/>
            <person name="Fulton B."/>
            <person name="Courtney L."/>
            <person name="Fronick C."/>
            <person name="Harrison M."/>
            <person name="Strong C."/>
            <person name="Farmer C."/>
            <person name="Delahaunty K."/>
            <person name="Markovic C."/>
            <person name="Hall O."/>
            <person name="Minx P."/>
            <person name="Tomlinson C."/>
            <person name="Mitreva M."/>
            <person name="Nelson J."/>
            <person name="Hou S."/>
            <person name="Wollam A."/>
            <person name="Pepin K.H."/>
            <person name="Johnson M."/>
            <person name="Bhonagiri V."/>
            <person name="Zhang X."/>
            <person name="Suruliraj S."/>
            <person name="Warren W."/>
            <person name="Chinwalla A."/>
            <person name="Mardis E.R."/>
            <person name="Wilson R.K."/>
        </authorList>
    </citation>
    <scope>NUCLEOTIDE SEQUENCE [LARGE SCALE GENOMIC DNA]</scope>
    <source>
        <strain evidence="1 2">DSM 20213</strain>
    </source>
</reference>
<proteinExistence type="predicted"/>
<protein>
    <recommendedName>
        <fullName evidence="3">30S ribosomal protein S14</fullName>
    </recommendedName>
</protein>
<dbReference type="EMBL" id="ACCG02000009">
    <property type="protein sequence ID" value="EFE89635.1"/>
    <property type="molecule type" value="Genomic_DNA"/>
</dbReference>
<gene>
    <name evidence="1" type="ORF">BIFBRE_04063</name>
</gene>
<evidence type="ECO:0000313" key="2">
    <source>
        <dbReference type="Proteomes" id="UP000003191"/>
    </source>
</evidence>
<evidence type="ECO:0000313" key="1">
    <source>
        <dbReference type="EMBL" id="EFE89635.1"/>
    </source>
</evidence>
<keyword evidence="2" id="KW-1185">Reference proteome</keyword>
<sequence length="208" mass="23000">MLLDVSLSCARMTVFCSRIAVCGLMVGDSCAIVRRSMMMKSGTRRRAAILTAVMLLSGCGTTPNGGTSGSGGMLTWQQANEEYKATVEDFPFELMNGDAFPANIPKAQAASSLYAKGSGEGQAYVYWQCSVERDILDNSQTNAEAARGALQQLRKLLDTDWFKNYYEDKDGIYENDVIGKSELGDYSTMRDFYTTDCTWYRHENGLTK</sequence>
<name>D4BPP8_BIFBR</name>